<evidence type="ECO:0000256" key="1">
    <source>
        <dbReference type="SAM" id="Phobius"/>
    </source>
</evidence>
<evidence type="ECO:0000313" key="2">
    <source>
        <dbReference type="EMBL" id="CAB4126595.1"/>
    </source>
</evidence>
<organism evidence="2">
    <name type="scientific">uncultured Caudovirales phage</name>
    <dbReference type="NCBI Taxonomy" id="2100421"/>
    <lineage>
        <taxon>Viruses</taxon>
        <taxon>Duplodnaviria</taxon>
        <taxon>Heunggongvirae</taxon>
        <taxon>Uroviricota</taxon>
        <taxon>Caudoviricetes</taxon>
        <taxon>Peduoviridae</taxon>
        <taxon>Maltschvirus</taxon>
        <taxon>Maltschvirus maltsch</taxon>
    </lineage>
</organism>
<feature type="transmembrane region" description="Helical" evidence="1">
    <location>
        <begin position="163"/>
        <end position="182"/>
    </location>
</feature>
<protein>
    <submittedName>
        <fullName evidence="2">Uncharacterized protein</fullName>
    </submittedName>
</protein>
<gene>
    <name evidence="2" type="ORF">UFOVP75_15</name>
</gene>
<keyword evidence="1" id="KW-1133">Transmembrane helix</keyword>
<proteinExistence type="predicted"/>
<reference evidence="2" key="1">
    <citation type="submission" date="2020-04" db="EMBL/GenBank/DDBJ databases">
        <authorList>
            <person name="Chiriac C."/>
            <person name="Salcher M."/>
            <person name="Ghai R."/>
            <person name="Kavagutti S V."/>
        </authorList>
    </citation>
    <scope>NUCLEOTIDE SEQUENCE</scope>
</reference>
<keyword evidence="1" id="KW-0472">Membrane</keyword>
<accession>A0A6J5KZ94</accession>
<feature type="transmembrane region" description="Helical" evidence="1">
    <location>
        <begin position="59"/>
        <end position="82"/>
    </location>
</feature>
<name>A0A6J5KZ94_9CAUD</name>
<keyword evidence="1" id="KW-0812">Transmembrane</keyword>
<dbReference type="EMBL" id="LR796209">
    <property type="protein sequence ID" value="CAB4126595.1"/>
    <property type="molecule type" value="Genomic_DNA"/>
</dbReference>
<sequence length="184" mass="19965">MPDVPSMALDNCDAVACCRFDLGYDTSRCQRQIATVRACFNLTAQQIGRMMRSQRKKHLALIGGTVLLLSFCVFAVICTFAADIDGAIYTIANNCHTDRAIEAVEAASQTAATIVEDIVHDTALAFHAPLDSMARTLRYRSRFLMRARVARVSLRGVLTVEHASGFACLVLIPVLIVALASCGL</sequence>